<dbReference type="OrthoDB" id="6709718at2"/>
<keyword evidence="2" id="KW-1185">Reference proteome</keyword>
<accession>A0A4R1XPY3</accession>
<dbReference type="InterPro" id="IPR046174">
    <property type="entry name" value="DUF6176"/>
</dbReference>
<organism evidence="1 2">
    <name type="scientific">Acinetobacter calcoaceticus</name>
    <dbReference type="NCBI Taxonomy" id="471"/>
    <lineage>
        <taxon>Bacteria</taxon>
        <taxon>Pseudomonadati</taxon>
        <taxon>Pseudomonadota</taxon>
        <taxon>Gammaproteobacteria</taxon>
        <taxon>Moraxellales</taxon>
        <taxon>Moraxellaceae</taxon>
        <taxon>Acinetobacter</taxon>
        <taxon>Acinetobacter calcoaceticus/baumannii complex</taxon>
    </lineage>
</organism>
<proteinExistence type="predicted"/>
<dbReference type="EMBL" id="SLVJ01000016">
    <property type="protein sequence ID" value="TCM65091.1"/>
    <property type="molecule type" value="Genomic_DNA"/>
</dbReference>
<name>A0A4R1XPY3_ACICA</name>
<evidence type="ECO:0000313" key="1">
    <source>
        <dbReference type="EMBL" id="TCM65091.1"/>
    </source>
</evidence>
<gene>
    <name evidence="1" type="ORF">EC844_11654</name>
</gene>
<dbReference type="AlphaFoldDB" id="A0A4R1XPY3"/>
<dbReference type="Pfam" id="PF19673">
    <property type="entry name" value="DUF6176"/>
    <property type="match status" value="1"/>
</dbReference>
<reference evidence="1 2" key="1">
    <citation type="submission" date="2019-03" db="EMBL/GenBank/DDBJ databases">
        <title>Genomic analyses of the natural microbiome of Caenorhabditis elegans.</title>
        <authorList>
            <person name="Samuel B."/>
        </authorList>
    </citation>
    <scope>NUCLEOTIDE SEQUENCE [LARGE SCALE GENOMIC DNA]</scope>
    <source>
        <strain evidence="1 2">JUb89</strain>
    </source>
</reference>
<protein>
    <submittedName>
        <fullName evidence="1">Uncharacterized protein</fullName>
    </submittedName>
</protein>
<evidence type="ECO:0000313" key="2">
    <source>
        <dbReference type="Proteomes" id="UP000294963"/>
    </source>
</evidence>
<comment type="caution">
    <text evidence="1">The sequence shown here is derived from an EMBL/GenBank/DDBJ whole genome shotgun (WGS) entry which is preliminary data.</text>
</comment>
<sequence length="107" mass="12738">MDVEAHLIKLKIDRMQHVAAWQKELNSRKDEAIATLKNEGVHIESWFHFQIKGSDYLMIYMRSHDMQQTRQAFKNSTYDIDQYHQAFKQNWDKGIKGTLLVDLLNED</sequence>
<dbReference type="Proteomes" id="UP000294963">
    <property type="component" value="Unassembled WGS sequence"/>
</dbReference>